<feature type="signal peptide" evidence="2">
    <location>
        <begin position="1"/>
        <end position="26"/>
    </location>
</feature>
<gene>
    <name evidence="3" type="ORF">GCM10011351_26260</name>
</gene>
<organism evidence="3 4">
    <name type="scientific">Paraliobacillus quinghaiensis</name>
    <dbReference type="NCBI Taxonomy" id="470815"/>
    <lineage>
        <taxon>Bacteria</taxon>
        <taxon>Bacillati</taxon>
        <taxon>Bacillota</taxon>
        <taxon>Bacilli</taxon>
        <taxon>Bacillales</taxon>
        <taxon>Bacillaceae</taxon>
        <taxon>Paraliobacillus</taxon>
    </lineage>
</organism>
<feature type="compositionally biased region" description="Acidic residues" evidence="1">
    <location>
        <begin position="49"/>
        <end position="92"/>
    </location>
</feature>
<dbReference type="AlphaFoldDB" id="A0A917TUH9"/>
<reference evidence="3" key="1">
    <citation type="journal article" date="2014" name="Int. J. Syst. Evol. Microbiol.">
        <title>Complete genome sequence of Corynebacterium casei LMG S-19264T (=DSM 44701T), isolated from a smear-ripened cheese.</title>
        <authorList>
            <consortium name="US DOE Joint Genome Institute (JGI-PGF)"/>
            <person name="Walter F."/>
            <person name="Albersmeier A."/>
            <person name="Kalinowski J."/>
            <person name="Ruckert C."/>
        </authorList>
    </citation>
    <scope>NUCLEOTIDE SEQUENCE</scope>
    <source>
        <strain evidence="3">CGMCC 1.6333</strain>
    </source>
</reference>
<evidence type="ECO:0000313" key="3">
    <source>
        <dbReference type="EMBL" id="GGM38862.1"/>
    </source>
</evidence>
<proteinExistence type="predicted"/>
<reference evidence="3" key="2">
    <citation type="submission" date="2020-09" db="EMBL/GenBank/DDBJ databases">
        <authorList>
            <person name="Sun Q."/>
            <person name="Zhou Y."/>
        </authorList>
    </citation>
    <scope>NUCLEOTIDE SEQUENCE</scope>
    <source>
        <strain evidence="3">CGMCC 1.6333</strain>
    </source>
</reference>
<keyword evidence="2" id="KW-0732">Signal</keyword>
<name>A0A917TUH9_9BACI</name>
<dbReference type="RefSeq" id="WP_117156162.1">
    <property type="nucleotide sequence ID" value="NZ_BMLG01000019.1"/>
</dbReference>
<dbReference type="Proteomes" id="UP000618460">
    <property type="component" value="Unassembled WGS sequence"/>
</dbReference>
<feature type="chain" id="PRO_5037087758" description="PepSY domain-containing protein" evidence="2">
    <location>
        <begin position="27"/>
        <end position="176"/>
    </location>
</feature>
<feature type="compositionally biased region" description="Acidic residues" evidence="1">
    <location>
        <begin position="25"/>
        <end position="42"/>
    </location>
</feature>
<protein>
    <recommendedName>
        <fullName evidence="5">PepSY domain-containing protein</fullName>
    </recommendedName>
</protein>
<keyword evidence="4" id="KW-1185">Reference proteome</keyword>
<evidence type="ECO:0000313" key="4">
    <source>
        <dbReference type="Proteomes" id="UP000618460"/>
    </source>
</evidence>
<feature type="region of interest" description="Disordered" evidence="1">
    <location>
        <begin position="25"/>
        <end position="109"/>
    </location>
</feature>
<dbReference type="OrthoDB" id="574706at2"/>
<sequence>MRKFLYLLFIITIGAFFIVACSPAEDSDVTTDPDEQTNEEANNDSSTDQTEDDNSNNNDSDENTEGSGDNEDSENTNETDESDESSDSDENQNSENESNTDKKEEITEEDAVTIVREKLDISVQSETIVEVDHRDDLGDYVVHVYDIVETEEASHTATIGWYIVDAEDGTVENMME</sequence>
<comment type="caution">
    <text evidence="3">The sequence shown here is derived from an EMBL/GenBank/DDBJ whole genome shotgun (WGS) entry which is preliminary data.</text>
</comment>
<accession>A0A917TUH9</accession>
<dbReference type="EMBL" id="BMLG01000019">
    <property type="protein sequence ID" value="GGM38862.1"/>
    <property type="molecule type" value="Genomic_DNA"/>
</dbReference>
<evidence type="ECO:0008006" key="5">
    <source>
        <dbReference type="Google" id="ProtNLM"/>
    </source>
</evidence>
<evidence type="ECO:0000256" key="2">
    <source>
        <dbReference type="SAM" id="SignalP"/>
    </source>
</evidence>
<dbReference type="PROSITE" id="PS51257">
    <property type="entry name" value="PROKAR_LIPOPROTEIN"/>
    <property type="match status" value="1"/>
</dbReference>
<evidence type="ECO:0000256" key="1">
    <source>
        <dbReference type="SAM" id="MobiDB-lite"/>
    </source>
</evidence>